<dbReference type="Gene3D" id="3.40.630.30">
    <property type="match status" value="1"/>
</dbReference>
<accession>A0A2T1AMV9</accession>
<sequence length="288" mass="30695">MWRAAEPSDLGWIEALLFAHIEGSMFLIGNLRTHGFASSHPNGLTLWAREGRDGVFGITNAGSVLMMAPGSTPEDWHAAGQLLCGRDVTGVLGNAAQVRGFLAANGLQDHPRQLDSDDPGFVLDMEDLQVEVRAGEDIIPLGDAPRALVEEWRTAYEIEALNMAPEAARKKAAKDIATFIANDSHRVLLAEGQPVAMSGYNTAFDEAVQVGGVYTPPALRGKGYARRVVGRHMTQVRARGARQAVLFAASAAAARAYTAVGFCPAGTFALVLFSKPAQIRAASVEGRT</sequence>
<organism evidence="2 3">
    <name type="scientific">Tritonibacter scottomollicae</name>
    <name type="common">Epibacterium scottomollicae</name>
    <dbReference type="NCBI Taxonomy" id="483013"/>
    <lineage>
        <taxon>Bacteria</taxon>
        <taxon>Pseudomonadati</taxon>
        <taxon>Pseudomonadota</taxon>
        <taxon>Alphaproteobacteria</taxon>
        <taxon>Rhodobacterales</taxon>
        <taxon>Paracoccaceae</taxon>
        <taxon>Tritonibacter</taxon>
    </lineage>
</organism>
<dbReference type="CDD" id="cd04301">
    <property type="entry name" value="NAT_SF"/>
    <property type="match status" value="1"/>
</dbReference>
<proteinExistence type="predicted"/>
<feature type="domain" description="N-acetyltransferase" evidence="1">
    <location>
        <begin position="147"/>
        <end position="285"/>
    </location>
</feature>
<dbReference type="OrthoDB" id="7365268at2"/>
<keyword evidence="2" id="KW-0808">Transferase</keyword>
<dbReference type="Pfam" id="PF00583">
    <property type="entry name" value="Acetyltransf_1"/>
    <property type="match status" value="1"/>
</dbReference>
<dbReference type="GO" id="GO:0016747">
    <property type="term" value="F:acyltransferase activity, transferring groups other than amino-acyl groups"/>
    <property type="evidence" value="ECO:0007669"/>
    <property type="project" value="InterPro"/>
</dbReference>
<comment type="caution">
    <text evidence="2">The sequence shown here is derived from an EMBL/GenBank/DDBJ whole genome shotgun (WGS) entry which is preliminary data.</text>
</comment>
<evidence type="ECO:0000313" key="3">
    <source>
        <dbReference type="Proteomes" id="UP000237718"/>
    </source>
</evidence>
<dbReference type="Proteomes" id="UP000237718">
    <property type="component" value="Unassembled WGS sequence"/>
</dbReference>
<dbReference type="AlphaFoldDB" id="A0A2T1AMV9"/>
<protein>
    <submittedName>
        <fullName evidence="2">Acetyltransferase (GNAT) family protein</fullName>
    </submittedName>
</protein>
<name>A0A2T1AMV9_TRISK</name>
<evidence type="ECO:0000259" key="1">
    <source>
        <dbReference type="PROSITE" id="PS51186"/>
    </source>
</evidence>
<reference evidence="2 3" key="1">
    <citation type="submission" date="2018-03" db="EMBL/GenBank/DDBJ databases">
        <title>Genomic Encyclopedia of Archaeal and Bacterial Type Strains, Phase II (KMG-II): from individual species to whole genera.</title>
        <authorList>
            <person name="Goeker M."/>
        </authorList>
    </citation>
    <scope>NUCLEOTIDE SEQUENCE [LARGE SCALE GENOMIC DNA]</scope>
    <source>
        <strain evidence="2 3">DSM 25328</strain>
    </source>
</reference>
<dbReference type="RefSeq" id="WP_106161589.1">
    <property type="nucleotide sequence ID" value="NZ_PVUF01000001.1"/>
</dbReference>
<dbReference type="InterPro" id="IPR016181">
    <property type="entry name" value="Acyl_CoA_acyltransferase"/>
</dbReference>
<dbReference type="InterPro" id="IPR000182">
    <property type="entry name" value="GNAT_dom"/>
</dbReference>
<evidence type="ECO:0000313" key="2">
    <source>
        <dbReference type="EMBL" id="PRZ49955.1"/>
    </source>
</evidence>
<dbReference type="SUPFAM" id="SSF55729">
    <property type="entry name" value="Acyl-CoA N-acyltransferases (Nat)"/>
    <property type="match status" value="1"/>
</dbReference>
<dbReference type="PROSITE" id="PS51186">
    <property type="entry name" value="GNAT"/>
    <property type="match status" value="1"/>
</dbReference>
<dbReference type="EMBL" id="PVUF01000001">
    <property type="protein sequence ID" value="PRZ49955.1"/>
    <property type="molecule type" value="Genomic_DNA"/>
</dbReference>
<gene>
    <name evidence="2" type="ORF">CLV89_101171</name>
</gene>